<dbReference type="Pfam" id="PF00528">
    <property type="entry name" value="BPD_transp_1"/>
    <property type="match status" value="1"/>
</dbReference>
<feature type="domain" description="ABC transmembrane type-1" evidence="8">
    <location>
        <begin position="67"/>
        <end position="280"/>
    </location>
</feature>
<evidence type="ECO:0000256" key="4">
    <source>
        <dbReference type="ARBA" id="ARBA00022692"/>
    </source>
</evidence>
<evidence type="ECO:0000256" key="3">
    <source>
        <dbReference type="ARBA" id="ARBA00022475"/>
    </source>
</evidence>
<keyword evidence="4 7" id="KW-0812">Transmembrane</keyword>
<comment type="subcellular location">
    <subcellularLocation>
        <location evidence="1 7">Cell membrane</location>
        <topology evidence="1 7">Multi-pass membrane protein</topology>
    </subcellularLocation>
</comment>
<dbReference type="AlphaFoldDB" id="A0A6V8L340"/>
<feature type="transmembrane region" description="Helical" evidence="7">
    <location>
        <begin position="12"/>
        <end position="36"/>
    </location>
</feature>
<evidence type="ECO:0000256" key="1">
    <source>
        <dbReference type="ARBA" id="ARBA00004651"/>
    </source>
</evidence>
<feature type="transmembrane region" description="Helical" evidence="7">
    <location>
        <begin position="210"/>
        <end position="226"/>
    </location>
</feature>
<feature type="transmembrane region" description="Helical" evidence="7">
    <location>
        <begin position="103"/>
        <end position="123"/>
    </location>
</feature>
<keyword evidence="6 7" id="KW-0472">Membrane</keyword>
<keyword evidence="3" id="KW-1003">Cell membrane</keyword>
<dbReference type="PROSITE" id="PS50928">
    <property type="entry name" value="ABC_TM1"/>
    <property type="match status" value="1"/>
</dbReference>
<dbReference type="InterPro" id="IPR000515">
    <property type="entry name" value="MetI-like"/>
</dbReference>
<evidence type="ECO:0000256" key="5">
    <source>
        <dbReference type="ARBA" id="ARBA00022989"/>
    </source>
</evidence>
<dbReference type="InterPro" id="IPR050809">
    <property type="entry name" value="UgpAE/MalFG_permease"/>
</dbReference>
<sequence length="294" mass="31724">MHSRVRPDRTAPYLLIAPYVLFLVLFGVVPAAYAVWVSLRTQEDTFAGARNWVAVFTDERLLPSVQNVGSYLGMWLPTMLLLVTGLSLLAHQRGGRVSQVSRFLWYVPGAVTGAAAALLWLFMLSPGISPFSPLLDLAGVTSGSDLLAGQGLSMVLTLMGTMITAGGWIVVVYAALNSVPEEVIEAARVDGAGPWQVAWRVKVPHIRPQLALMLISSFAYGTQIFVEPQVLRSAFPSQVSQTWSVNQLAYFFATERGDFGMAAALSLLLLAAGLLVAVLVVARTDLYATEARKG</sequence>
<feature type="transmembrane region" description="Helical" evidence="7">
    <location>
        <begin position="259"/>
        <end position="282"/>
    </location>
</feature>
<dbReference type="SUPFAM" id="SSF161098">
    <property type="entry name" value="MetI-like"/>
    <property type="match status" value="1"/>
</dbReference>
<comment type="similarity">
    <text evidence="7">Belongs to the binding-protein-dependent transport system permease family.</text>
</comment>
<keyword evidence="5 7" id="KW-1133">Transmembrane helix</keyword>
<gene>
    <name evidence="9" type="ORF">Prum_021880</name>
</gene>
<dbReference type="Proteomes" id="UP000482960">
    <property type="component" value="Unassembled WGS sequence"/>
</dbReference>
<comment type="caution">
    <text evidence="9">The sequence shown here is derived from an EMBL/GenBank/DDBJ whole genome shotgun (WGS) entry which is preliminary data.</text>
</comment>
<evidence type="ECO:0000256" key="2">
    <source>
        <dbReference type="ARBA" id="ARBA00022448"/>
    </source>
</evidence>
<evidence type="ECO:0000259" key="8">
    <source>
        <dbReference type="PROSITE" id="PS50928"/>
    </source>
</evidence>
<dbReference type="InterPro" id="IPR035906">
    <property type="entry name" value="MetI-like_sf"/>
</dbReference>
<dbReference type="GO" id="GO:0055085">
    <property type="term" value="P:transmembrane transport"/>
    <property type="evidence" value="ECO:0007669"/>
    <property type="project" value="InterPro"/>
</dbReference>
<accession>A0A6V8L340</accession>
<evidence type="ECO:0000313" key="10">
    <source>
        <dbReference type="Proteomes" id="UP000482960"/>
    </source>
</evidence>
<dbReference type="RefSeq" id="WP_173075931.1">
    <property type="nucleotide sequence ID" value="NZ_BAABJB010000015.1"/>
</dbReference>
<organism evidence="9 10">
    <name type="scientific">Phytohabitans rumicis</name>
    <dbReference type="NCBI Taxonomy" id="1076125"/>
    <lineage>
        <taxon>Bacteria</taxon>
        <taxon>Bacillati</taxon>
        <taxon>Actinomycetota</taxon>
        <taxon>Actinomycetes</taxon>
        <taxon>Micromonosporales</taxon>
        <taxon>Micromonosporaceae</taxon>
    </lineage>
</organism>
<name>A0A6V8L340_9ACTN</name>
<dbReference type="PANTHER" id="PTHR43227">
    <property type="entry name" value="BLL4140 PROTEIN"/>
    <property type="match status" value="1"/>
</dbReference>
<evidence type="ECO:0000256" key="6">
    <source>
        <dbReference type="ARBA" id="ARBA00023136"/>
    </source>
</evidence>
<feature type="transmembrane region" description="Helical" evidence="7">
    <location>
        <begin position="71"/>
        <end position="91"/>
    </location>
</feature>
<dbReference type="EMBL" id="BLPG01000001">
    <property type="protein sequence ID" value="GFJ88546.1"/>
    <property type="molecule type" value="Genomic_DNA"/>
</dbReference>
<keyword evidence="2 7" id="KW-0813">Transport</keyword>
<feature type="transmembrane region" description="Helical" evidence="7">
    <location>
        <begin position="152"/>
        <end position="176"/>
    </location>
</feature>
<keyword evidence="10" id="KW-1185">Reference proteome</keyword>
<reference evidence="9 10" key="1">
    <citation type="submission" date="2020-03" db="EMBL/GenBank/DDBJ databases">
        <title>Whole genome shotgun sequence of Phytohabitans rumicis NBRC 108638.</title>
        <authorList>
            <person name="Komaki H."/>
            <person name="Tamura T."/>
        </authorList>
    </citation>
    <scope>NUCLEOTIDE SEQUENCE [LARGE SCALE GENOMIC DNA]</scope>
    <source>
        <strain evidence="9 10">NBRC 108638</strain>
    </source>
</reference>
<dbReference type="PANTHER" id="PTHR43227:SF11">
    <property type="entry name" value="BLL4140 PROTEIN"/>
    <property type="match status" value="1"/>
</dbReference>
<evidence type="ECO:0000256" key="7">
    <source>
        <dbReference type="RuleBase" id="RU363032"/>
    </source>
</evidence>
<protein>
    <submittedName>
        <fullName evidence="9">Sugar ABC transporter permease</fullName>
    </submittedName>
</protein>
<dbReference type="CDD" id="cd06261">
    <property type="entry name" value="TM_PBP2"/>
    <property type="match status" value="1"/>
</dbReference>
<dbReference type="Gene3D" id="1.10.3720.10">
    <property type="entry name" value="MetI-like"/>
    <property type="match status" value="1"/>
</dbReference>
<evidence type="ECO:0000313" key="9">
    <source>
        <dbReference type="EMBL" id="GFJ88546.1"/>
    </source>
</evidence>
<dbReference type="GO" id="GO:0005886">
    <property type="term" value="C:plasma membrane"/>
    <property type="evidence" value="ECO:0007669"/>
    <property type="project" value="UniProtKB-SubCell"/>
</dbReference>
<reference evidence="9 10" key="2">
    <citation type="submission" date="2020-03" db="EMBL/GenBank/DDBJ databases">
        <authorList>
            <person name="Ichikawa N."/>
            <person name="Kimura A."/>
            <person name="Kitahashi Y."/>
            <person name="Uohara A."/>
        </authorList>
    </citation>
    <scope>NUCLEOTIDE SEQUENCE [LARGE SCALE GENOMIC DNA]</scope>
    <source>
        <strain evidence="9 10">NBRC 108638</strain>
    </source>
</reference>
<proteinExistence type="inferred from homology"/>